<dbReference type="STRING" id="688.A6E04_16115"/>
<dbReference type="GO" id="GO:0019867">
    <property type="term" value="C:outer membrane"/>
    <property type="evidence" value="ECO:0007669"/>
    <property type="project" value="InterPro"/>
</dbReference>
<comment type="subcellular location">
    <subcellularLocation>
        <location evidence="1">Membrane</location>
    </subcellularLocation>
</comment>
<protein>
    <recommendedName>
        <fullName evidence="3">Bacterial surface antigen (D15) domain-containing protein</fullName>
    </recommendedName>
</protein>
<dbReference type="Proteomes" id="UP000093523">
    <property type="component" value="Unassembled WGS sequence"/>
</dbReference>
<comment type="caution">
    <text evidence="4">The sequence shown here is derived from an EMBL/GenBank/DDBJ whole genome shotgun (WGS) entry which is preliminary data.</text>
</comment>
<sequence>MRLIGFLTVVIFSACTFTISAKEKPEGWVDTFLEELGSSETIDVSKGIDWAVLPGPFANPEQGFGIGIAAVGLYSPTAPTEGTPLSTINITGYGSSSGSYGVGVNNRTYFDNDDLRLLVEAKASHTPEYYWGVGRTAAETDSNKTLVEAQILGFSPKIAYQFLPNTYVLIGLDMESHRKQSSDTDLLPSDDLADRFLSASTLSLEYDSRDFELNAQKGMLFSVNWNAYREEFGSDFNFDKITINYRQYYALSDATIIAWEVFGEDVEGDAPWFALSSLGSDKRMRGYYSGQYRDNTQLSGQIEFRHQLTQRHGMVAWIGGGNVGDSFNTLFDSKWLPTYGVGYRFAFKPRVNVRLDYGLGKNSQAIYFQINEAF</sequence>
<dbReference type="Pfam" id="PF01103">
    <property type="entry name" value="Omp85"/>
    <property type="match status" value="1"/>
</dbReference>
<name>A0A1B9NWF8_ALILO</name>
<proteinExistence type="predicted"/>
<keyword evidence="2" id="KW-0472">Membrane</keyword>
<dbReference type="EMBL" id="MAJU01000015">
    <property type="protein sequence ID" value="OCH19550.1"/>
    <property type="molecule type" value="Genomic_DNA"/>
</dbReference>
<dbReference type="RefSeq" id="WP_017020899.1">
    <property type="nucleotide sequence ID" value="NZ_CAWMPN010000015.1"/>
</dbReference>
<feature type="domain" description="Bacterial surface antigen (D15)" evidence="3">
    <location>
        <begin position="93"/>
        <end position="374"/>
    </location>
</feature>
<accession>A0A1B9NWF8</accession>
<evidence type="ECO:0000259" key="3">
    <source>
        <dbReference type="Pfam" id="PF01103"/>
    </source>
</evidence>
<dbReference type="AlphaFoldDB" id="A0A1B9NWF8"/>
<reference evidence="4 5" key="1">
    <citation type="submission" date="2016-06" db="EMBL/GenBank/DDBJ databases">
        <authorList>
            <person name="Kjaerup R.B."/>
            <person name="Dalgaard T.S."/>
            <person name="Juul-Madsen H.R."/>
        </authorList>
    </citation>
    <scope>NUCLEOTIDE SEQUENCE [LARGE SCALE GENOMIC DNA]</scope>
    <source>
        <strain evidence="4 5">1S159</strain>
    </source>
</reference>
<evidence type="ECO:0000313" key="5">
    <source>
        <dbReference type="Proteomes" id="UP000093523"/>
    </source>
</evidence>
<evidence type="ECO:0000256" key="2">
    <source>
        <dbReference type="ARBA" id="ARBA00023136"/>
    </source>
</evidence>
<dbReference type="PROSITE" id="PS51257">
    <property type="entry name" value="PROKAR_LIPOPROTEIN"/>
    <property type="match status" value="1"/>
</dbReference>
<dbReference type="OrthoDB" id="9771071at2"/>
<evidence type="ECO:0000313" key="4">
    <source>
        <dbReference type="EMBL" id="OCH19550.1"/>
    </source>
</evidence>
<dbReference type="Gene3D" id="2.40.160.50">
    <property type="entry name" value="membrane protein fhac: a member of the omp85/tpsb transporter family"/>
    <property type="match status" value="1"/>
</dbReference>
<dbReference type="InterPro" id="IPR000184">
    <property type="entry name" value="Bac_surfAg_D15"/>
</dbReference>
<gene>
    <name evidence="4" type="ORF">A6E04_16115</name>
</gene>
<evidence type="ECO:0000256" key="1">
    <source>
        <dbReference type="ARBA" id="ARBA00004370"/>
    </source>
</evidence>
<organism evidence="4 5">
    <name type="scientific">Aliivibrio logei</name>
    <name type="common">Vibrio logei</name>
    <dbReference type="NCBI Taxonomy" id="688"/>
    <lineage>
        <taxon>Bacteria</taxon>
        <taxon>Pseudomonadati</taxon>
        <taxon>Pseudomonadota</taxon>
        <taxon>Gammaproteobacteria</taxon>
        <taxon>Vibrionales</taxon>
        <taxon>Vibrionaceae</taxon>
        <taxon>Aliivibrio</taxon>
    </lineage>
</organism>